<protein>
    <submittedName>
        <fullName evidence="2">Helix-turn-helix domain-containing protein</fullName>
    </submittedName>
</protein>
<dbReference type="AlphaFoldDB" id="A0A174N543"/>
<dbReference type="InterPro" id="IPR010982">
    <property type="entry name" value="Lambda_DNA-bd_dom_sf"/>
</dbReference>
<reference evidence="2 3" key="1">
    <citation type="submission" date="2015-09" db="EMBL/GenBank/DDBJ databases">
        <authorList>
            <consortium name="Pathogen Informatics"/>
        </authorList>
    </citation>
    <scope>NUCLEOTIDE SEQUENCE [LARGE SCALE GENOMIC DNA]</scope>
    <source>
        <strain evidence="2 3">2789STDY5834946</strain>
    </source>
</reference>
<organism evidence="2 3">
    <name type="scientific">Bacteroides caccae</name>
    <dbReference type="NCBI Taxonomy" id="47678"/>
    <lineage>
        <taxon>Bacteria</taxon>
        <taxon>Pseudomonadati</taxon>
        <taxon>Bacteroidota</taxon>
        <taxon>Bacteroidia</taxon>
        <taxon>Bacteroidales</taxon>
        <taxon>Bacteroidaceae</taxon>
        <taxon>Bacteroides</taxon>
    </lineage>
</organism>
<proteinExistence type="predicted"/>
<name>A0A174N543_9BACE</name>
<dbReference type="GO" id="GO:0003677">
    <property type="term" value="F:DNA binding"/>
    <property type="evidence" value="ECO:0007669"/>
    <property type="project" value="InterPro"/>
</dbReference>
<dbReference type="Proteomes" id="UP000095725">
    <property type="component" value="Unassembled WGS sequence"/>
</dbReference>
<dbReference type="CDD" id="cd00093">
    <property type="entry name" value="HTH_XRE"/>
    <property type="match status" value="1"/>
</dbReference>
<dbReference type="InterPro" id="IPR001387">
    <property type="entry name" value="Cro/C1-type_HTH"/>
</dbReference>
<dbReference type="Gene3D" id="1.10.260.40">
    <property type="entry name" value="lambda repressor-like DNA-binding domains"/>
    <property type="match status" value="1"/>
</dbReference>
<dbReference type="Pfam" id="PF13443">
    <property type="entry name" value="HTH_26"/>
    <property type="match status" value="1"/>
</dbReference>
<dbReference type="SUPFAM" id="SSF47413">
    <property type="entry name" value="lambda repressor-like DNA-binding domains"/>
    <property type="match status" value="1"/>
</dbReference>
<dbReference type="PROSITE" id="PS50943">
    <property type="entry name" value="HTH_CROC1"/>
    <property type="match status" value="1"/>
</dbReference>
<accession>A0A174N543</accession>
<dbReference type="EMBL" id="CZBL01000001">
    <property type="protein sequence ID" value="CUP43733.1"/>
    <property type="molecule type" value="Genomic_DNA"/>
</dbReference>
<sequence>MQSKDAIMEDVNRIKLVLVEKKRTSKWLSEQMGVNPSTVSKWCTNTSQPDITSLLRIADLLEVDIKELIVREYKSYILSQKA</sequence>
<evidence type="ECO:0000259" key="1">
    <source>
        <dbReference type="PROSITE" id="PS50943"/>
    </source>
</evidence>
<evidence type="ECO:0000313" key="2">
    <source>
        <dbReference type="EMBL" id="CUP43733.1"/>
    </source>
</evidence>
<feature type="domain" description="HTH cro/C1-type" evidence="1">
    <location>
        <begin position="14"/>
        <end position="68"/>
    </location>
</feature>
<dbReference type="SMART" id="SM00530">
    <property type="entry name" value="HTH_XRE"/>
    <property type="match status" value="1"/>
</dbReference>
<evidence type="ECO:0000313" key="3">
    <source>
        <dbReference type="Proteomes" id="UP000095725"/>
    </source>
</evidence>
<gene>
    <name evidence="2" type="ORF">ERS852558_00212</name>
</gene>